<sequence>TPTLTKAHRLPIGETFPFFFPHLYCLNDNLRCRKGPLHRSSPLIKSASTVQSVEDDICTGGERATCSRGLAVSLIQLCNRIRVRDGALPELFIFNELCALKDDPGHCKAIKDRFFFNVDTGRCELFEYGGCGGNANNFETLEACEETCVVSEDKNPCHLDEAPGPCRGLVTRYLFDSRSQQCRHFFYGGCFGNANNFRSMAECQAKCLNPAKPTRAPEVHTQSAVQPTIINGEQTVSLSQPQVQTNDTNQPKELIPANVCFSPVERGTCRGSERRFAFNPKTKRCQAFVYSGCGGNDNNFTHRKACIMKCIGRRKAHGKRMIRIRKKNIDNIVSRSV</sequence>
<dbReference type="GeneTree" id="ENSGT00940000165273"/>
<dbReference type="PROSITE" id="PS00280">
    <property type="entry name" value="BPTI_KUNITZ_1"/>
    <property type="match status" value="3"/>
</dbReference>
<dbReference type="InterPro" id="IPR050098">
    <property type="entry name" value="TFPI/VKTCI-like"/>
</dbReference>
<dbReference type="Proteomes" id="UP000472265">
    <property type="component" value="Chromosome 9"/>
</dbReference>
<dbReference type="PANTHER" id="PTHR10083:SF374">
    <property type="entry name" value="BPTI_KUNITZ INHIBITOR DOMAIN-CONTAINING PROTEIN"/>
    <property type="match status" value="1"/>
</dbReference>
<dbReference type="PANTHER" id="PTHR10083">
    <property type="entry name" value="KUNITZ-TYPE PROTEASE INHIBITOR-RELATED"/>
    <property type="match status" value="1"/>
</dbReference>
<dbReference type="SUPFAM" id="SSF57362">
    <property type="entry name" value="BPTI-like"/>
    <property type="match status" value="3"/>
</dbReference>
<dbReference type="InterPro" id="IPR036880">
    <property type="entry name" value="Kunitz_BPTI_sf"/>
</dbReference>
<proteinExistence type="predicted"/>
<dbReference type="PROSITE" id="PS50279">
    <property type="entry name" value="BPTI_KUNITZ_2"/>
    <property type="match status" value="3"/>
</dbReference>
<dbReference type="Pfam" id="PF00014">
    <property type="entry name" value="Kunitz_BPTI"/>
    <property type="match status" value="3"/>
</dbReference>
<evidence type="ECO:0000313" key="3">
    <source>
        <dbReference type="Ensembl" id="ENSSAUP00010033504.1"/>
    </source>
</evidence>
<dbReference type="InterPro" id="IPR020901">
    <property type="entry name" value="Prtase_inh_Kunz-CS"/>
</dbReference>
<accession>A0A671W4H4</accession>
<protein>
    <recommendedName>
        <fullName evidence="2">BPTI/Kunitz inhibitor domain-containing protein</fullName>
    </recommendedName>
</protein>
<name>A0A671W4H4_SPAAU</name>
<dbReference type="GO" id="GO:0004867">
    <property type="term" value="F:serine-type endopeptidase inhibitor activity"/>
    <property type="evidence" value="ECO:0007669"/>
    <property type="project" value="InterPro"/>
</dbReference>
<reference evidence="3" key="3">
    <citation type="submission" date="2025-09" db="UniProtKB">
        <authorList>
            <consortium name="Ensembl"/>
        </authorList>
    </citation>
    <scope>IDENTIFICATION</scope>
</reference>
<organism evidence="3 4">
    <name type="scientific">Sparus aurata</name>
    <name type="common">Gilthead sea bream</name>
    <dbReference type="NCBI Taxonomy" id="8175"/>
    <lineage>
        <taxon>Eukaryota</taxon>
        <taxon>Metazoa</taxon>
        <taxon>Chordata</taxon>
        <taxon>Craniata</taxon>
        <taxon>Vertebrata</taxon>
        <taxon>Euteleostomi</taxon>
        <taxon>Actinopterygii</taxon>
        <taxon>Neopterygii</taxon>
        <taxon>Teleostei</taxon>
        <taxon>Neoteleostei</taxon>
        <taxon>Acanthomorphata</taxon>
        <taxon>Eupercaria</taxon>
        <taxon>Spariformes</taxon>
        <taxon>Sparidae</taxon>
        <taxon>Sparus</taxon>
    </lineage>
</organism>
<keyword evidence="1" id="KW-1015">Disulfide bond</keyword>
<dbReference type="SMART" id="SM00131">
    <property type="entry name" value="KU"/>
    <property type="match status" value="3"/>
</dbReference>
<dbReference type="GO" id="GO:0005615">
    <property type="term" value="C:extracellular space"/>
    <property type="evidence" value="ECO:0007669"/>
    <property type="project" value="TreeGrafter"/>
</dbReference>
<dbReference type="PRINTS" id="PR00759">
    <property type="entry name" value="BASICPTASE"/>
</dbReference>
<feature type="domain" description="BPTI/Kunitz inhibitor" evidence="2">
    <location>
        <begin position="98"/>
        <end position="148"/>
    </location>
</feature>
<keyword evidence="4" id="KW-1185">Reference proteome</keyword>
<dbReference type="Ensembl" id="ENSSAUT00010035306.1">
    <property type="protein sequence ID" value="ENSSAUP00010033504.1"/>
    <property type="gene ID" value="ENSSAUG00010014232.1"/>
</dbReference>
<dbReference type="FunFam" id="4.10.410.10:FF:000004">
    <property type="entry name" value="Tissue factor pathway inhibitor"/>
    <property type="match status" value="2"/>
</dbReference>
<dbReference type="AlphaFoldDB" id="A0A671W4H4"/>
<feature type="domain" description="BPTI/Kunitz inhibitor" evidence="2">
    <location>
        <begin position="260"/>
        <end position="310"/>
    </location>
</feature>
<reference evidence="3" key="2">
    <citation type="submission" date="2025-08" db="UniProtKB">
        <authorList>
            <consortium name="Ensembl"/>
        </authorList>
    </citation>
    <scope>IDENTIFICATION</scope>
</reference>
<evidence type="ECO:0000256" key="1">
    <source>
        <dbReference type="ARBA" id="ARBA00023157"/>
    </source>
</evidence>
<dbReference type="InterPro" id="IPR002223">
    <property type="entry name" value="Kunitz_BPTI"/>
</dbReference>
<reference evidence="3" key="1">
    <citation type="submission" date="2021-04" db="EMBL/GenBank/DDBJ databases">
        <authorList>
            <consortium name="Wellcome Sanger Institute Data Sharing"/>
        </authorList>
    </citation>
    <scope>NUCLEOTIDE SEQUENCE [LARGE SCALE GENOMIC DNA]</scope>
</reference>
<evidence type="ECO:0000259" key="2">
    <source>
        <dbReference type="PROSITE" id="PS50279"/>
    </source>
</evidence>
<gene>
    <name evidence="3" type="primary">tfpia</name>
</gene>
<feature type="domain" description="BPTI/Kunitz inhibitor" evidence="2">
    <location>
        <begin position="157"/>
        <end position="207"/>
    </location>
</feature>
<evidence type="ECO:0000313" key="4">
    <source>
        <dbReference type="Proteomes" id="UP000472265"/>
    </source>
</evidence>
<dbReference type="Gene3D" id="4.10.410.10">
    <property type="entry name" value="Pancreatic trypsin inhibitor Kunitz domain"/>
    <property type="match status" value="3"/>
</dbReference>